<proteinExistence type="predicted"/>
<dbReference type="Proteomes" id="UP000054279">
    <property type="component" value="Unassembled WGS sequence"/>
</dbReference>
<reference evidence="1 2" key="1">
    <citation type="submission" date="2014-06" db="EMBL/GenBank/DDBJ databases">
        <title>Evolutionary Origins and Diversification of the Mycorrhizal Mutualists.</title>
        <authorList>
            <consortium name="DOE Joint Genome Institute"/>
            <consortium name="Mycorrhizal Genomics Consortium"/>
            <person name="Kohler A."/>
            <person name="Kuo A."/>
            <person name="Nagy L.G."/>
            <person name="Floudas D."/>
            <person name="Copeland A."/>
            <person name="Barry K.W."/>
            <person name="Cichocki N."/>
            <person name="Veneault-Fourrey C."/>
            <person name="LaButti K."/>
            <person name="Lindquist E.A."/>
            <person name="Lipzen A."/>
            <person name="Lundell T."/>
            <person name="Morin E."/>
            <person name="Murat C."/>
            <person name="Riley R."/>
            <person name="Ohm R."/>
            <person name="Sun H."/>
            <person name="Tunlid A."/>
            <person name="Henrissat B."/>
            <person name="Grigoriev I.V."/>
            <person name="Hibbett D.S."/>
            <person name="Martin F."/>
        </authorList>
    </citation>
    <scope>NUCLEOTIDE SEQUENCE [LARGE SCALE GENOMIC DNA]</scope>
    <source>
        <strain evidence="1 2">SS14</strain>
    </source>
</reference>
<evidence type="ECO:0000313" key="2">
    <source>
        <dbReference type="Proteomes" id="UP000054279"/>
    </source>
</evidence>
<evidence type="ECO:0000313" key="1">
    <source>
        <dbReference type="EMBL" id="KIJ32748.1"/>
    </source>
</evidence>
<gene>
    <name evidence="1" type="ORF">M422DRAFT_265381</name>
</gene>
<dbReference type="HOGENOM" id="CLU_1246045_0_0_1"/>
<dbReference type="EMBL" id="KN837222">
    <property type="protein sequence ID" value="KIJ32748.1"/>
    <property type="molecule type" value="Genomic_DNA"/>
</dbReference>
<protein>
    <submittedName>
        <fullName evidence="1">Uncharacterized protein</fullName>
    </submittedName>
</protein>
<dbReference type="AlphaFoldDB" id="A0A0C9TRC0"/>
<organism evidence="1 2">
    <name type="scientific">Sphaerobolus stellatus (strain SS14)</name>
    <dbReference type="NCBI Taxonomy" id="990650"/>
    <lineage>
        <taxon>Eukaryota</taxon>
        <taxon>Fungi</taxon>
        <taxon>Dikarya</taxon>
        <taxon>Basidiomycota</taxon>
        <taxon>Agaricomycotina</taxon>
        <taxon>Agaricomycetes</taxon>
        <taxon>Phallomycetidae</taxon>
        <taxon>Geastrales</taxon>
        <taxon>Sphaerobolaceae</taxon>
        <taxon>Sphaerobolus</taxon>
    </lineage>
</organism>
<name>A0A0C9TRC0_SPHS4</name>
<accession>A0A0C9TRC0</accession>
<sequence>MDGNAPIPGLTLQEKPPCGLTSTLASEIPFTASQKKNKRRSLFAKAIRSYKWLIEIVSKKLSCKISNTVIERVEVPHNDFIKRPKSQKKVINWAQQVGEEEIIDFPPKGDNFPTSQKTFPSGTDDPQYLLMRWGGVISDGLNEEIWRLWEELKTSDYETAKKKQDLHCDPAPVIHAGVWSHYSERPYLTRDSCSTDGQQALSNMLQATAHSGAPAHCTPPAL</sequence>
<keyword evidence="2" id="KW-1185">Reference proteome</keyword>